<proteinExistence type="predicted"/>
<dbReference type="PANTHER" id="PTHR33785">
    <property type="entry name" value="OS06G0550800 PROTEIN"/>
    <property type="match status" value="1"/>
</dbReference>
<feature type="region of interest" description="Disordered" evidence="1">
    <location>
        <begin position="25"/>
        <end position="66"/>
    </location>
</feature>
<dbReference type="PANTHER" id="PTHR33785:SF8">
    <property type="entry name" value="BZIP DOMAIN-CONTAINING PROTEIN"/>
    <property type="match status" value="1"/>
</dbReference>
<evidence type="ECO:0000313" key="2">
    <source>
        <dbReference type="EMBL" id="KAK9268262.1"/>
    </source>
</evidence>
<comment type="caution">
    <text evidence="2">The sequence shown here is derived from an EMBL/GenBank/DDBJ whole genome shotgun (WGS) entry which is preliminary data.</text>
</comment>
<evidence type="ECO:0000256" key="1">
    <source>
        <dbReference type="SAM" id="MobiDB-lite"/>
    </source>
</evidence>
<sequence>MDSLVVIERLDSLWFCSNIFSSATPPLASDGDGNVTENHLKETTRSEPSKPITPILENQQNQSPSAEIMRVETEKVEVVEIPKPPEKDLRRRRRKSQRSIKPAGLYERGRILGELDLGHEVKWGYGHLGFHVKNVCGSWMVEETCGYQRLSSQHHAKMPPLNDGMAMKEHLRSWAYAVASTVR</sequence>
<organism evidence="2 3">
    <name type="scientific">Liquidambar formosana</name>
    <name type="common">Formosan gum</name>
    <dbReference type="NCBI Taxonomy" id="63359"/>
    <lineage>
        <taxon>Eukaryota</taxon>
        <taxon>Viridiplantae</taxon>
        <taxon>Streptophyta</taxon>
        <taxon>Embryophyta</taxon>
        <taxon>Tracheophyta</taxon>
        <taxon>Spermatophyta</taxon>
        <taxon>Magnoliopsida</taxon>
        <taxon>eudicotyledons</taxon>
        <taxon>Gunneridae</taxon>
        <taxon>Pentapetalae</taxon>
        <taxon>Saxifragales</taxon>
        <taxon>Altingiaceae</taxon>
        <taxon>Liquidambar</taxon>
    </lineage>
</organism>
<dbReference type="EMBL" id="JBBPBK010000016">
    <property type="protein sequence ID" value="KAK9268262.1"/>
    <property type="molecule type" value="Genomic_DNA"/>
</dbReference>
<dbReference type="AlphaFoldDB" id="A0AAP0N813"/>
<gene>
    <name evidence="2" type="ORF">L1049_010705</name>
</gene>
<keyword evidence="3" id="KW-1185">Reference proteome</keyword>
<feature type="compositionally biased region" description="Polar residues" evidence="1">
    <location>
        <begin position="56"/>
        <end position="65"/>
    </location>
</feature>
<dbReference type="Proteomes" id="UP001415857">
    <property type="component" value="Unassembled WGS sequence"/>
</dbReference>
<reference evidence="2 3" key="1">
    <citation type="journal article" date="2024" name="Plant J.">
        <title>Genome sequences and population genomics reveal climatic adaptation and genomic divergence between two closely related sweetgum species.</title>
        <authorList>
            <person name="Xu W.Q."/>
            <person name="Ren C.Q."/>
            <person name="Zhang X.Y."/>
            <person name="Comes H.P."/>
            <person name="Liu X.H."/>
            <person name="Li Y.G."/>
            <person name="Kettle C.J."/>
            <person name="Jalonen R."/>
            <person name="Gaisberger H."/>
            <person name="Ma Y.Z."/>
            <person name="Qiu Y.X."/>
        </authorList>
    </citation>
    <scope>NUCLEOTIDE SEQUENCE [LARGE SCALE GENOMIC DNA]</scope>
    <source>
        <strain evidence="2">Hangzhou</strain>
    </source>
</reference>
<evidence type="ECO:0000313" key="3">
    <source>
        <dbReference type="Proteomes" id="UP001415857"/>
    </source>
</evidence>
<accession>A0AAP0N813</accession>
<protein>
    <submittedName>
        <fullName evidence="2">Uncharacterized protein</fullName>
    </submittedName>
</protein>
<name>A0AAP0N813_LIQFO</name>
<feature type="compositionally biased region" description="Basic and acidic residues" evidence="1">
    <location>
        <begin position="38"/>
        <end position="48"/>
    </location>
</feature>